<keyword evidence="16" id="KW-1185">Reference proteome</keyword>
<dbReference type="PROSITE" id="PS50948">
    <property type="entry name" value="PAN"/>
    <property type="match status" value="1"/>
</dbReference>
<evidence type="ECO:0000256" key="10">
    <source>
        <dbReference type="SAM" id="SignalP"/>
    </source>
</evidence>
<sequence>MLVVYSFLFFILGTSAVLDTITPSQSIKDGETLVSAGGTFELAFFSPGNSTRRYIGIRYKVVLNKTVAWVANRETSLTDHSGVLNVTQQGDLVLLDGMNRRIWSSNTSRTAKNPVVQLLESGNLVVKDGNDDEPGNFLWQSFDHPTDTLLPGMKLGTNFVTGLDKYLSSWKSSEDPAPGQFSLWIDPHGFPQLVLRNGSALRYRAGSWNGIRFTGTPKLSPNPEFLYRFELNKDEVYYEVDNKSSLISRLFLNQSGFIQRLIWSTQLKVWITVYDAPVDQCDIYSFCGAHAACKSNSSSSVCVCLHGFEPKSPEEWSMRNWSKGCVRMTELNCEKGDEFQNYTELKLPDTSNSTFNTSMSLQECREKCLKDCSCTAYANSNISQEGRGCLLWFGNLTDMIQYSQGGQSFYIRMAAKEKDDGNGNVKKRVGIIVGSVILIAMLLVGLIFNIHKRKHKKKGIMKRKYKMTNNDGEKEEMDLWIFDFNTISKATDNFSNDNKLGEGGFGPVYKGILTEGQEIAVKRLSKYFGMARIFGENEIGANTNKVVGTYGYMSPEYAVDGLFSVKSDVFSFGVLVLEIISGKKNWRFSHIDHNHNLLGHAWILWKEGRPMELVDDNLGNSSPLTEVLRYIHVGLLCVQQRPEDRPNMSSVVLMLGSESSLPQPNQPGFFTERNLPGADQSSSSNYIPSGSEITILEGRRFGVHLLIEEETLQKRNVDRGRLRMSFPLDKACPKGINIIINREDKVVTLAENPNPISSAWLEEFLDLRRSYSNSNSLSDGKGSTHGVGREVSGALIVFKVQGECVSRKVGCQEDWKAFEGKKLVDKGKGSWVKKDRVKAIAIYDKTARIDLDKKLSEACGKVCASSELSTSSETDPVLWKGECSRSCFSGGHQSPSLDQVLKANSRSPSNGKDISHAVQSDGYGCGPSVEDLNFLENLGSQHLCLSSNPNPREKEISIEDEETEEEQHLCLSSNPNTSEKETSSEDEKTEEEGECENWLLQEGDNGQMIVIQWKDDRAEGSPVLVPESKVSHFGINSRDINEKGDANEDGSFPPSAGNKEGLILLLGNTKSTEIKEINLSVVLPTFPRNARGAAPKSHGMRTRSDNRTKSELPNIRGSRNQSAEQWNFEKEISKVIVKGAE</sequence>
<evidence type="ECO:0000256" key="7">
    <source>
        <dbReference type="PROSITE-ProRule" id="PRU00076"/>
    </source>
</evidence>
<dbReference type="SUPFAM" id="SSF56112">
    <property type="entry name" value="Protein kinase-like (PK-like)"/>
    <property type="match status" value="1"/>
</dbReference>
<keyword evidence="7" id="KW-0245">EGF-like domain</keyword>
<comment type="caution">
    <text evidence="15">The sequence shown here is derived from an EMBL/GenBank/DDBJ whole genome shotgun (WGS) entry which is preliminary data.</text>
</comment>
<dbReference type="PANTHER" id="PTHR32444:SF183">
    <property type="entry name" value="APPLE DOMAIN-CONTAINING PROTEIN"/>
    <property type="match status" value="1"/>
</dbReference>
<evidence type="ECO:0000256" key="5">
    <source>
        <dbReference type="ARBA" id="ARBA00047899"/>
    </source>
</evidence>
<feature type="domain" description="Apple" evidence="14">
    <location>
        <begin position="333"/>
        <end position="415"/>
    </location>
</feature>
<feature type="domain" description="Protein kinase" evidence="11">
    <location>
        <begin position="312"/>
        <end position="661"/>
    </location>
</feature>
<evidence type="ECO:0000256" key="6">
    <source>
        <dbReference type="ARBA" id="ARBA00048679"/>
    </source>
</evidence>
<evidence type="ECO:0000259" key="13">
    <source>
        <dbReference type="PROSITE" id="PS50927"/>
    </source>
</evidence>
<reference evidence="15" key="1">
    <citation type="journal article" date="2022" name="Plant J.">
        <title>Strategies of tolerance reflected in two North American maple genomes.</title>
        <authorList>
            <person name="McEvoy S.L."/>
            <person name="Sezen U.U."/>
            <person name="Trouern-Trend A."/>
            <person name="McMahon S.M."/>
            <person name="Schaberg P.G."/>
            <person name="Yang J."/>
            <person name="Wegrzyn J.L."/>
            <person name="Swenson N.G."/>
        </authorList>
    </citation>
    <scope>NUCLEOTIDE SEQUENCE</scope>
    <source>
        <strain evidence="15">91603</strain>
    </source>
</reference>
<evidence type="ECO:0000256" key="4">
    <source>
        <dbReference type="ARBA" id="ARBA00023180"/>
    </source>
</evidence>
<comment type="catalytic activity">
    <reaction evidence="5">
        <text>L-threonyl-[protein] + ATP = O-phospho-L-threonyl-[protein] + ADP + H(+)</text>
        <dbReference type="Rhea" id="RHEA:46608"/>
        <dbReference type="Rhea" id="RHEA-COMP:11060"/>
        <dbReference type="Rhea" id="RHEA-COMP:11605"/>
        <dbReference type="ChEBI" id="CHEBI:15378"/>
        <dbReference type="ChEBI" id="CHEBI:30013"/>
        <dbReference type="ChEBI" id="CHEBI:30616"/>
        <dbReference type="ChEBI" id="CHEBI:61977"/>
        <dbReference type="ChEBI" id="CHEBI:456216"/>
        <dbReference type="EC" id="2.7.11.1"/>
    </reaction>
</comment>
<evidence type="ECO:0000256" key="8">
    <source>
        <dbReference type="SAM" id="MobiDB-lite"/>
    </source>
</evidence>
<dbReference type="SMART" id="SM00108">
    <property type="entry name" value="B_lectin"/>
    <property type="match status" value="1"/>
</dbReference>
<dbReference type="SUPFAM" id="SSF51110">
    <property type="entry name" value="alpha-D-mannose-specific plant lectins"/>
    <property type="match status" value="1"/>
</dbReference>
<evidence type="ECO:0000259" key="11">
    <source>
        <dbReference type="PROSITE" id="PS50011"/>
    </source>
</evidence>
<dbReference type="Pfam" id="PF07714">
    <property type="entry name" value="PK_Tyr_Ser-Thr"/>
    <property type="match status" value="1"/>
</dbReference>
<dbReference type="PROSITE" id="PS50026">
    <property type="entry name" value="EGF_3"/>
    <property type="match status" value="1"/>
</dbReference>
<dbReference type="InterPro" id="IPR000742">
    <property type="entry name" value="EGF"/>
</dbReference>
<dbReference type="SMART" id="SM00219">
    <property type="entry name" value="TyrKc"/>
    <property type="match status" value="1"/>
</dbReference>
<protein>
    <recommendedName>
        <fullName evidence="1">non-specific serine/threonine protein kinase</fullName>
        <ecNumber evidence="1">2.7.11.1</ecNumber>
    </recommendedName>
</protein>
<dbReference type="GO" id="GO:0048544">
    <property type="term" value="P:recognition of pollen"/>
    <property type="evidence" value="ECO:0007669"/>
    <property type="project" value="InterPro"/>
</dbReference>
<keyword evidence="9" id="KW-0472">Membrane</keyword>
<dbReference type="GO" id="GO:0004713">
    <property type="term" value="F:protein tyrosine kinase activity"/>
    <property type="evidence" value="ECO:0007669"/>
    <property type="project" value="InterPro"/>
</dbReference>
<dbReference type="InterPro" id="IPR036426">
    <property type="entry name" value="Bulb-type_lectin_dom_sf"/>
</dbReference>
<dbReference type="PANTHER" id="PTHR32444">
    <property type="entry name" value="BULB-TYPE LECTIN DOMAIN-CONTAINING PROTEIN"/>
    <property type="match status" value="1"/>
</dbReference>
<feature type="domain" description="EGF-like" evidence="12">
    <location>
        <begin position="277"/>
        <end position="314"/>
    </location>
</feature>
<feature type="region of interest" description="Disordered" evidence="8">
    <location>
        <begin position="959"/>
        <end position="994"/>
    </location>
</feature>
<dbReference type="InterPro" id="IPR020635">
    <property type="entry name" value="Tyr_kinase_cat_dom"/>
</dbReference>
<evidence type="ECO:0000259" key="14">
    <source>
        <dbReference type="PROSITE" id="PS50948"/>
    </source>
</evidence>
<evidence type="ECO:0000256" key="3">
    <source>
        <dbReference type="ARBA" id="ARBA00023157"/>
    </source>
</evidence>
<keyword evidence="9" id="KW-1133">Transmembrane helix</keyword>
<accession>A0AAD5J6Y2</accession>
<dbReference type="InterPro" id="IPR000719">
    <property type="entry name" value="Prot_kinase_dom"/>
</dbReference>
<feature type="signal peptide" evidence="10">
    <location>
        <begin position="1"/>
        <end position="16"/>
    </location>
</feature>
<dbReference type="Gene3D" id="2.90.10.10">
    <property type="entry name" value="Bulb-type lectin domain"/>
    <property type="match status" value="1"/>
</dbReference>
<keyword evidence="4" id="KW-0325">Glycoprotein</keyword>
<dbReference type="PROSITE" id="PS50927">
    <property type="entry name" value="BULB_LECTIN"/>
    <property type="match status" value="1"/>
</dbReference>
<gene>
    <name evidence="15" type="ORF">LWI28_022126</name>
</gene>
<dbReference type="InterPro" id="IPR001480">
    <property type="entry name" value="Bulb-type_lectin_dom"/>
</dbReference>
<dbReference type="Pfam" id="PF00954">
    <property type="entry name" value="S_locus_glycop"/>
    <property type="match status" value="1"/>
</dbReference>
<evidence type="ECO:0000256" key="2">
    <source>
        <dbReference type="ARBA" id="ARBA00022729"/>
    </source>
</evidence>
<dbReference type="GO" id="GO:0004674">
    <property type="term" value="F:protein serine/threonine kinase activity"/>
    <property type="evidence" value="ECO:0007669"/>
    <property type="project" value="UniProtKB-EC"/>
</dbReference>
<evidence type="ECO:0000313" key="15">
    <source>
        <dbReference type="EMBL" id="KAI9186908.1"/>
    </source>
</evidence>
<comment type="caution">
    <text evidence="7">Lacks conserved residue(s) required for the propagation of feature annotation.</text>
</comment>
<feature type="transmembrane region" description="Helical" evidence="9">
    <location>
        <begin position="429"/>
        <end position="448"/>
    </location>
</feature>
<dbReference type="Pfam" id="PF08276">
    <property type="entry name" value="PAN_2"/>
    <property type="match status" value="1"/>
</dbReference>
<keyword evidence="3" id="KW-1015">Disulfide bond</keyword>
<dbReference type="SMART" id="SM00473">
    <property type="entry name" value="PAN_AP"/>
    <property type="match status" value="1"/>
</dbReference>
<dbReference type="Pfam" id="PF01453">
    <property type="entry name" value="B_lectin"/>
    <property type="match status" value="1"/>
</dbReference>
<dbReference type="FunFam" id="1.10.510.10:FF:001722">
    <property type="entry name" value="G-type lectin S-receptor-like serine/threonine-protein kinase B120"/>
    <property type="match status" value="1"/>
</dbReference>
<feature type="chain" id="PRO_5042160586" description="non-specific serine/threonine protein kinase" evidence="10">
    <location>
        <begin position="17"/>
        <end position="1141"/>
    </location>
</feature>
<dbReference type="GO" id="GO:0005524">
    <property type="term" value="F:ATP binding"/>
    <property type="evidence" value="ECO:0007669"/>
    <property type="project" value="InterPro"/>
</dbReference>
<dbReference type="CDD" id="cd00028">
    <property type="entry name" value="B_lectin"/>
    <property type="match status" value="1"/>
</dbReference>
<keyword evidence="2 10" id="KW-0732">Signal</keyword>
<evidence type="ECO:0000256" key="9">
    <source>
        <dbReference type="SAM" id="Phobius"/>
    </source>
</evidence>
<dbReference type="FunFam" id="2.90.10.30:FF:000003">
    <property type="entry name" value="Os04g0303100 protein"/>
    <property type="match status" value="1"/>
</dbReference>
<dbReference type="AlphaFoldDB" id="A0AAD5J6Y2"/>
<dbReference type="InterPro" id="IPR001245">
    <property type="entry name" value="Ser-Thr/Tyr_kinase_cat_dom"/>
</dbReference>
<dbReference type="Gene3D" id="1.10.510.10">
    <property type="entry name" value="Transferase(Phosphotransferase) domain 1"/>
    <property type="match status" value="1"/>
</dbReference>
<dbReference type="InterPro" id="IPR003609">
    <property type="entry name" value="Pan_app"/>
</dbReference>
<feature type="region of interest" description="Disordered" evidence="8">
    <location>
        <begin position="1089"/>
        <end position="1124"/>
    </location>
</feature>
<dbReference type="Proteomes" id="UP001064489">
    <property type="component" value="Chromosome 3"/>
</dbReference>
<dbReference type="PROSITE" id="PS50011">
    <property type="entry name" value="PROTEIN_KINASE_DOM"/>
    <property type="match status" value="1"/>
</dbReference>
<name>A0AAD5J6Y2_ACENE</name>
<dbReference type="CDD" id="cd01098">
    <property type="entry name" value="PAN_AP_plant"/>
    <property type="match status" value="1"/>
</dbReference>
<dbReference type="InterPro" id="IPR011009">
    <property type="entry name" value="Kinase-like_dom_sf"/>
</dbReference>
<dbReference type="Gene3D" id="3.30.200.20">
    <property type="entry name" value="Phosphorylase Kinase, domain 1"/>
    <property type="match status" value="1"/>
</dbReference>
<organism evidence="15 16">
    <name type="scientific">Acer negundo</name>
    <name type="common">Box elder</name>
    <dbReference type="NCBI Taxonomy" id="4023"/>
    <lineage>
        <taxon>Eukaryota</taxon>
        <taxon>Viridiplantae</taxon>
        <taxon>Streptophyta</taxon>
        <taxon>Embryophyta</taxon>
        <taxon>Tracheophyta</taxon>
        <taxon>Spermatophyta</taxon>
        <taxon>Magnoliopsida</taxon>
        <taxon>eudicotyledons</taxon>
        <taxon>Gunneridae</taxon>
        <taxon>Pentapetalae</taxon>
        <taxon>rosids</taxon>
        <taxon>malvids</taxon>
        <taxon>Sapindales</taxon>
        <taxon>Sapindaceae</taxon>
        <taxon>Hippocastanoideae</taxon>
        <taxon>Acereae</taxon>
        <taxon>Acer</taxon>
    </lineage>
</organism>
<keyword evidence="9" id="KW-0812">Transmembrane</keyword>
<evidence type="ECO:0000259" key="12">
    <source>
        <dbReference type="PROSITE" id="PS50026"/>
    </source>
</evidence>
<reference evidence="15" key="2">
    <citation type="submission" date="2023-02" db="EMBL/GenBank/DDBJ databases">
        <authorList>
            <person name="Swenson N.G."/>
            <person name="Wegrzyn J.L."/>
            <person name="Mcevoy S.L."/>
        </authorList>
    </citation>
    <scope>NUCLEOTIDE SEQUENCE</scope>
    <source>
        <strain evidence="15">91603</strain>
        <tissue evidence="15">Leaf</tissue>
    </source>
</reference>
<comment type="catalytic activity">
    <reaction evidence="6">
        <text>L-seryl-[protein] + ATP = O-phospho-L-seryl-[protein] + ADP + H(+)</text>
        <dbReference type="Rhea" id="RHEA:17989"/>
        <dbReference type="Rhea" id="RHEA-COMP:9863"/>
        <dbReference type="Rhea" id="RHEA-COMP:11604"/>
        <dbReference type="ChEBI" id="CHEBI:15378"/>
        <dbReference type="ChEBI" id="CHEBI:29999"/>
        <dbReference type="ChEBI" id="CHEBI:30616"/>
        <dbReference type="ChEBI" id="CHEBI:83421"/>
        <dbReference type="ChEBI" id="CHEBI:456216"/>
        <dbReference type="EC" id="2.7.11.1"/>
    </reaction>
</comment>
<dbReference type="InterPro" id="IPR000858">
    <property type="entry name" value="S_locus_glycoprot_dom"/>
</dbReference>
<evidence type="ECO:0000313" key="16">
    <source>
        <dbReference type="Proteomes" id="UP001064489"/>
    </source>
</evidence>
<dbReference type="EMBL" id="JAJSOW010000100">
    <property type="protein sequence ID" value="KAI9186908.1"/>
    <property type="molecule type" value="Genomic_DNA"/>
</dbReference>
<evidence type="ECO:0000256" key="1">
    <source>
        <dbReference type="ARBA" id="ARBA00012513"/>
    </source>
</evidence>
<feature type="domain" description="Bulb-type lectin" evidence="13">
    <location>
        <begin position="18"/>
        <end position="139"/>
    </location>
</feature>
<dbReference type="EC" id="2.7.11.1" evidence="1"/>
<feature type="region of interest" description="Disordered" evidence="8">
    <location>
        <begin position="1038"/>
        <end position="1058"/>
    </location>
</feature>
<proteinExistence type="predicted"/>
<dbReference type="FunFam" id="2.90.10.10:FF:000004">
    <property type="entry name" value="G-type lectin S-receptor-like serine/threonine-protein kinase"/>
    <property type="match status" value="1"/>
</dbReference>